<protein>
    <submittedName>
        <fullName evidence="1">Unannotated protein</fullName>
    </submittedName>
</protein>
<dbReference type="AlphaFoldDB" id="A0A6J7HEV1"/>
<gene>
    <name evidence="1" type="ORF">UFOPK3564_01693</name>
</gene>
<reference evidence="1" key="1">
    <citation type="submission" date="2020-05" db="EMBL/GenBank/DDBJ databases">
        <authorList>
            <person name="Chiriac C."/>
            <person name="Salcher M."/>
            <person name="Ghai R."/>
            <person name="Kavagutti S V."/>
        </authorList>
    </citation>
    <scope>NUCLEOTIDE SEQUENCE</scope>
</reference>
<proteinExistence type="predicted"/>
<evidence type="ECO:0000313" key="1">
    <source>
        <dbReference type="EMBL" id="CAB4918284.1"/>
    </source>
</evidence>
<name>A0A6J7HEV1_9ZZZZ</name>
<accession>A0A6J7HEV1</accession>
<dbReference type="EMBL" id="CAFBMK010000093">
    <property type="protein sequence ID" value="CAB4918284.1"/>
    <property type="molecule type" value="Genomic_DNA"/>
</dbReference>
<sequence length="257" mass="26705">MRPSRPVLLTVPLTLAIAVPAGAAAPSTPRSLPSLGATTSPFAVTDGGRAVGLKRALHRSLPRRGASVGIACAEIPDPLRGTSSEVSTATTVRPRVRLSIPKGYDFCVVKVKVARKTRRGTTTSTRATGNVALNAAGAEYLQERELAALMSAATDLAIGATPGERAPSSARIAEALDGTRVLGRRLRAVSIPGPGTSVPPGTLGVFFDGTRTSVTATTQGGRRLHLDYDRSTQEVSTNVLRTLNDTTGDDLLSDIES</sequence>
<organism evidence="1">
    <name type="scientific">freshwater metagenome</name>
    <dbReference type="NCBI Taxonomy" id="449393"/>
    <lineage>
        <taxon>unclassified sequences</taxon>
        <taxon>metagenomes</taxon>
        <taxon>ecological metagenomes</taxon>
    </lineage>
</organism>